<comment type="caution">
    <text evidence="11">The sequence shown here is derived from an EMBL/GenBank/DDBJ whole genome shotgun (WGS) entry which is preliminary data.</text>
</comment>
<dbReference type="PANTHER" id="PTHR10336">
    <property type="entry name" value="PHOSPHOINOSITIDE-SPECIFIC PHOSPHOLIPASE C FAMILY PROTEIN"/>
    <property type="match status" value="1"/>
</dbReference>
<dbReference type="InterPro" id="IPR017946">
    <property type="entry name" value="PLC-like_Pdiesterase_TIM-brl"/>
</dbReference>
<dbReference type="SMART" id="SM00149">
    <property type="entry name" value="PLCYc"/>
    <property type="match status" value="1"/>
</dbReference>
<evidence type="ECO:0000313" key="12">
    <source>
        <dbReference type="Proteomes" id="UP001321749"/>
    </source>
</evidence>
<evidence type="ECO:0000256" key="2">
    <source>
        <dbReference type="ARBA" id="ARBA00022801"/>
    </source>
</evidence>
<keyword evidence="12" id="KW-1185">Reference proteome</keyword>
<dbReference type="PROSITE" id="PS50007">
    <property type="entry name" value="PIPLC_X_DOMAIN"/>
    <property type="match status" value="1"/>
</dbReference>
<keyword evidence="3 7" id="KW-0442">Lipid degradation</keyword>
<keyword evidence="4 7" id="KW-0443">Lipid metabolism</keyword>
<dbReference type="FunFam" id="3.20.20.190:FF:000039">
    <property type="entry name" value="Phosphoinositide phospholipase C"/>
    <property type="match status" value="1"/>
</dbReference>
<dbReference type="InterPro" id="IPR000909">
    <property type="entry name" value="PLipase_C_PInositol-sp_X_dom"/>
</dbReference>
<protein>
    <recommendedName>
        <fullName evidence="7">Phosphoinositide phospholipase C</fullName>
        <ecNumber evidence="7">3.1.4.11</ecNumber>
    </recommendedName>
</protein>
<feature type="compositionally biased region" description="Acidic residues" evidence="8">
    <location>
        <begin position="28"/>
        <end position="38"/>
    </location>
</feature>
<feature type="compositionally biased region" description="Low complexity" evidence="8">
    <location>
        <begin position="268"/>
        <end position="278"/>
    </location>
</feature>
<evidence type="ECO:0000256" key="5">
    <source>
        <dbReference type="ARBA" id="ARBA00023224"/>
    </source>
</evidence>
<dbReference type="InterPro" id="IPR001192">
    <property type="entry name" value="PI-PLC_fam"/>
</dbReference>
<dbReference type="GO" id="GO:0016042">
    <property type="term" value="P:lipid catabolic process"/>
    <property type="evidence" value="ECO:0007669"/>
    <property type="project" value="UniProtKB-KW"/>
</dbReference>
<keyword evidence="2 7" id="KW-0378">Hydrolase</keyword>
<feature type="region of interest" description="Disordered" evidence="8">
    <location>
        <begin position="17"/>
        <end position="47"/>
    </location>
</feature>
<feature type="region of interest" description="Disordered" evidence="8">
    <location>
        <begin position="265"/>
        <end position="297"/>
    </location>
</feature>
<dbReference type="Gene3D" id="3.20.20.190">
    <property type="entry name" value="Phosphatidylinositol (PI) phosphodiesterase"/>
    <property type="match status" value="1"/>
</dbReference>
<evidence type="ECO:0000313" key="11">
    <source>
        <dbReference type="EMBL" id="KAK4462290.1"/>
    </source>
</evidence>
<evidence type="ECO:0000256" key="6">
    <source>
        <dbReference type="ARBA" id="ARBA00059664"/>
    </source>
</evidence>
<evidence type="ECO:0000256" key="8">
    <source>
        <dbReference type="SAM" id="MobiDB-lite"/>
    </source>
</evidence>
<dbReference type="InterPro" id="IPR001711">
    <property type="entry name" value="PLipase_C_Pinositol-sp_Y"/>
</dbReference>
<evidence type="ECO:0000256" key="3">
    <source>
        <dbReference type="ARBA" id="ARBA00022963"/>
    </source>
</evidence>
<comment type="catalytic activity">
    <reaction evidence="1 7">
        <text>a 1,2-diacyl-sn-glycero-3-phospho-(1D-myo-inositol-4,5-bisphosphate) + H2O = 1D-myo-inositol 1,4,5-trisphosphate + a 1,2-diacyl-sn-glycerol + H(+)</text>
        <dbReference type="Rhea" id="RHEA:33179"/>
        <dbReference type="ChEBI" id="CHEBI:15377"/>
        <dbReference type="ChEBI" id="CHEBI:15378"/>
        <dbReference type="ChEBI" id="CHEBI:17815"/>
        <dbReference type="ChEBI" id="CHEBI:58456"/>
        <dbReference type="ChEBI" id="CHEBI:203600"/>
        <dbReference type="EC" id="3.1.4.11"/>
    </reaction>
</comment>
<dbReference type="InterPro" id="IPR000008">
    <property type="entry name" value="C2_dom"/>
</dbReference>
<dbReference type="Pfam" id="PF00388">
    <property type="entry name" value="PI-PLC-X"/>
    <property type="match status" value="1"/>
</dbReference>
<proteinExistence type="predicted"/>
<dbReference type="PROSITE" id="PS50004">
    <property type="entry name" value="C2"/>
    <property type="match status" value="1"/>
</dbReference>
<evidence type="ECO:0000256" key="1">
    <source>
        <dbReference type="ARBA" id="ARBA00001195"/>
    </source>
</evidence>
<dbReference type="AlphaFoldDB" id="A0AAV9HQB4"/>
<reference evidence="11" key="1">
    <citation type="journal article" date="2023" name="Mol. Phylogenet. Evol.">
        <title>Genome-scale phylogeny and comparative genomics of the fungal order Sordariales.</title>
        <authorList>
            <person name="Hensen N."/>
            <person name="Bonometti L."/>
            <person name="Westerberg I."/>
            <person name="Brannstrom I.O."/>
            <person name="Guillou S."/>
            <person name="Cros-Aarteil S."/>
            <person name="Calhoun S."/>
            <person name="Haridas S."/>
            <person name="Kuo A."/>
            <person name="Mondo S."/>
            <person name="Pangilinan J."/>
            <person name="Riley R."/>
            <person name="LaButti K."/>
            <person name="Andreopoulos B."/>
            <person name="Lipzen A."/>
            <person name="Chen C."/>
            <person name="Yan M."/>
            <person name="Daum C."/>
            <person name="Ng V."/>
            <person name="Clum A."/>
            <person name="Steindorff A."/>
            <person name="Ohm R.A."/>
            <person name="Martin F."/>
            <person name="Silar P."/>
            <person name="Natvig D.O."/>
            <person name="Lalanne C."/>
            <person name="Gautier V."/>
            <person name="Ament-Velasquez S.L."/>
            <person name="Kruys A."/>
            <person name="Hutchinson M.I."/>
            <person name="Powell A.J."/>
            <person name="Barry K."/>
            <person name="Miller A.N."/>
            <person name="Grigoriev I.V."/>
            <person name="Debuchy R."/>
            <person name="Gladieux P."/>
            <person name="Hiltunen Thoren M."/>
            <person name="Johannesson H."/>
        </authorList>
    </citation>
    <scope>NUCLEOTIDE SEQUENCE</scope>
    <source>
        <strain evidence="11">PSN324</strain>
    </source>
</reference>
<gene>
    <name evidence="11" type="ORF">QBC42DRAFT_338381</name>
</gene>
<accession>A0AAV9HQB4</accession>
<organism evidence="11 12">
    <name type="scientific">Cladorrhinum samala</name>
    <dbReference type="NCBI Taxonomy" id="585594"/>
    <lineage>
        <taxon>Eukaryota</taxon>
        <taxon>Fungi</taxon>
        <taxon>Dikarya</taxon>
        <taxon>Ascomycota</taxon>
        <taxon>Pezizomycotina</taxon>
        <taxon>Sordariomycetes</taxon>
        <taxon>Sordariomycetidae</taxon>
        <taxon>Sordariales</taxon>
        <taxon>Podosporaceae</taxon>
        <taxon>Cladorrhinum</taxon>
    </lineage>
</organism>
<evidence type="ECO:0000256" key="7">
    <source>
        <dbReference type="RuleBase" id="RU361133"/>
    </source>
</evidence>
<dbReference type="SUPFAM" id="SSF51695">
    <property type="entry name" value="PLC-like phosphodiesterases"/>
    <property type="match status" value="1"/>
</dbReference>
<dbReference type="Gene3D" id="2.60.40.150">
    <property type="entry name" value="C2 domain"/>
    <property type="match status" value="1"/>
</dbReference>
<dbReference type="EC" id="3.1.4.11" evidence="7"/>
<reference evidence="11" key="2">
    <citation type="submission" date="2023-06" db="EMBL/GenBank/DDBJ databases">
        <authorList>
            <consortium name="Lawrence Berkeley National Laboratory"/>
            <person name="Mondo S.J."/>
            <person name="Hensen N."/>
            <person name="Bonometti L."/>
            <person name="Westerberg I."/>
            <person name="Brannstrom I.O."/>
            <person name="Guillou S."/>
            <person name="Cros-Aarteil S."/>
            <person name="Calhoun S."/>
            <person name="Haridas S."/>
            <person name="Kuo A."/>
            <person name="Pangilinan J."/>
            <person name="Riley R."/>
            <person name="Labutti K."/>
            <person name="Andreopoulos B."/>
            <person name="Lipzen A."/>
            <person name="Chen C."/>
            <person name="Yanf M."/>
            <person name="Daum C."/>
            <person name="Ng V."/>
            <person name="Clum A."/>
            <person name="Steindorff A."/>
            <person name="Ohm R."/>
            <person name="Martin F."/>
            <person name="Silar P."/>
            <person name="Natvig D."/>
            <person name="Lalanne C."/>
            <person name="Gautier V."/>
            <person name="Ament-Velasquez S.L."/>
            <person name="Kruys A."/>
            <person name="Hutchinson M.I."/>
            <person name="Powell A.J."/>
            <person name="Barry K."/>
            <person name="Miller A.N."/>
            <person name="Grigoriev I.V."/>
            <person name="Debuchy R."/>
            <person name="Gladieux P."/>
            <person name="Thoren M.H."/>
            <person name="Johannesson H."/>
        </authorList>
    </citation>
    <scope>NUCLEOTIDE SEQUENCE</scope>
    <source>
        <strain evidence="11">PSN324</strain>
    </source>
</reference>
<name>A0AAV9HQB4_9PEZI</name>
<dbReference type="Pfam" id="PF00387">
    <property type="entry name" value="PI-PLC-Y"/>
    <property type="match status" value="1"/>
</dbReference>
<feature type="domain" description="PI-PLC Y-box" evidence="10">
    <location>
        <begin position="309"/>
        <end position="427"/>
    </location>
</feature>
<sequence length="581" mass="64655">MDAANITEVTARVRKLNPFKSRSRRQEDDEDQGDEIDETTVAGGGHTALDTVHHNLRVSDALKSFMDDKRIVREGDVAALNALLDKPVVTPPSYVLDRSHPLPEYFISSSHNTYLKAHQLYGKADAAAYQQILRAGARCVEIDAWDDPDDRDEPKVTHGWTLTSNVKFRLVCEVIRDVVDYEASLPPVQGFGPSPILISLENHCDVRGQARLAEIMRQTWGHRLLDAAIRAKGHHEQVDPSHEPHVSLSDLGSKIAVIVEYHIPGEPDSSSSSSSSSDSDSEDEQARQAHAAYKAQKKSAPATIIIPELAELGVYAQSVKPPDNSWYSEGQLRDGPHHHLINVSESGLGPHLTANSAAIARHNARHLMRVYPKGTRISSRNLSPVPFWSVGAQICALNYQRFGAPLQLNEALFAGTAGYVLKPAALRAGGERRQNLKRRRLKIHVAGATDVPLAPGEKEVDSLKPYLTCTLVHADAEGTDEVKTKKKTAVYKPHRLGFLHRHPSPPQTDPLWDEELEWEYDDDELVFLRLFIKSDESFSSNPILALAAVRLLYVTSGWRFIRMLDLKGRETRCTLLVRFEV</sequence>
<dbReference type="GO" id="GO:0051209">
    <property type="term" value="P:release of sequestered calcium ion into cytosol"/>
    <property type="evidence" value="ECO:0007669"/>
    <property type="project" value="TreeGrafter"/>
</dbReference>
<evidence type="ECO:0000256" key="4">
    <source>
        <dbReference type="ARBA" id="ARBA00023098"/>
    </source>
</evidence>
<dbReference type="PROSITE" id="PS50008">
    <property type="entry name" value="PIPLC_Y_DOMAIN"/>
    <property type="match status" value="1"/>
</dbReference>
<dbReference type="SMART" id="SM00148">
    <property type="entry name" value="PLCXc"/>
    <property type="match status" value="1"/>
</dbReference>
<dbReference type="PRINTS" id="PR00390">
    <property type="entry name" value="PHPHLIPASEC"/>
</dbReference>
<dbReference type="GO" id="GO:0048015">
    <property type="term" value="P:phosphatidylinositol-mediated signaling"/>
    <property type="evidence" value="ECO:0007669"/>
    <property type="project" value="TreeGrafter"/>
</dbReference>
<dbReference type="Proteomes" id="UP001321749">
    <property type="component" value="Unassembled WGS sequence"/>
</dbReference>
<dbReference type="InterPro" id="IPR035892">
    <property type="entry name" value="C2_domain_sf"/>
</dbReference>
<comment type="function">
    <text evidence="6">The production of the second messenger molecules diacylglycerol (DAG) and inositol 1,4,5-trisphosphate (IP3) is mediated by activated phosphatidylinositol-specific phospholipase C enzymes.</text>
</comment>
<dbReference type="EMBL" id="MU864974">
    <property type="protein sequence ID" value="KAK4462290.1"/>
    <property type="molecule type" value="Genomic_DNA"/>
</dbReference>
<dbReference type="GO" id="GO:0004435">
    <property type="term" value="F:phosphatidylinositol-4,5-bisphosphate phospholipase C activity"/>
    <property type="evidence" value="ECO:0007669"/>
    <property type="project" value="UniProtKB-EC"/>
</dbReference>
<dbReference type="SUPFAM" id="SSF49562">
    <property type="entry name" value="C2 domain (Calcium/lipid-binding domain, CaLB)"/>
    <property type="match status" value="1"/>
</dbReference>
<feature type="domain" description="C2" evidence="9">
    <location>
        <begin position="422"/>
        <end position="565"/>
    </location>
</feature>
<keyword evidence="5" id="KW-0807">Transducer</keyword>
<evidence type="ECO:0000259" key="9">
    <source>
        <dbReference type="PROSITE" id="PS50004"/>
    </source>
</evidence>
<evidence type="ECO:0000259" key="10">
    <source>
        <dbReference type="PROSITE" id="PS50008"/>
    </source>
</evidence>
<dbReference type="PANTHER" id="PTHR10336:SF169">
    <property type="entry name" value="PHOSPHOINOSITIDE PHOSPHOLIPASE C"/>
    <property type="match status" value="1"/>
</dbReference>